<sequence length="509" mass="55969">MASSPPCVARDSSSLDRRKAEILGALGSPPFAVSSNAGPSASDSSCGSSPVSASHSSSAVPTVSPPASDAMSLPSFSCSSSPPLSVAPAKAPHAAGGLSESAEMEGHAKATTERENTALLSGTVEAGTGGGAAEAKDADGAGADGKRLPRSQKKWLKRAEYREKKREKRPEERRRRRKERRNQMLKETQHLTEEERTAFVKKRKEESRTERAALLVRSPGGMPRVCFNCSFESLMNDKEVRSLAKQLFISYHLVRGAPQVPMQLHFASFTDDNAVFKACRDLFSFSSWVVRRHERPYWEVFSQEEVIVLSPDAEEELLSVEDDKVYIIGGLVDRTISRSETYRQAEAHRYETRKLPFNTFLPDQQRLVLNINTVVEILLHFRQHQDWTAALLAAVPQRLQGTGGRKKARLDKKRERREEIFNRDPNLREEAESRQARERQWCHGKGRCASFDDADPFDNPDSLAALSIFGDADGNGAGEERGGESAGGGKPSEADGTDDGKTLNALLAC</sequence>
<protein>
    <recommendedName>
        <fullName evidence="1">tRNA (guanine(9)-N(1))-methyltransferase</fullName>
        <ecNumber evidence="1">2.1.1.221</ecNumber>
    </recommendedName>
</protein>
<comment type="caution">
    <text evidence="8">The sequence shown here is derived from an EMBL/GenBank/DDBJ whole genome shotgun (WGS) entry which is preliminary data.</text>
</comment>
<dbReference type="GO" id="GO:0000049">
    <property type="term" value="F:tRNA binding"/>
    <property type="evidence" value="ECO:0007669"/>
    <property type="project" value="TreeGrafter"/>
</dbReference>
<keyword evidence="3 8" id="KW-0808">Transferase</keyword>
<keyword evidence="9" id="KW-1185">Reference proteome</keyword>
<evidence type="ECO:0000256" key="5">
    <source>
        <dbReference type="ARBA" id="ARBA00048434"/>
    </source>
</evidence>
<evidence type="ECO:0000313" key="9">
    <source>
        <dbReference type="Proteomes" id="UP000224006"/>
    </source>
</evidence>
<feature type="compositionally biased region" description="Basic and acidic residues" evidence="6">
    <location>
        <begin position="157"/>
        <end position="173"/>
    </location>
</feature>
<reference evidence="8 9" key="1">
    <citation type="submission" date="2017-09" db="EMBL/GenBank/DDBJ databases">
        <title>Genome sequencing of Besnoitia besnoiti strain Bb-Ger1.</title>
        <authorList>
            <person name="Schares G."/>
            <person name="Venepally P."/>
            <person name="Lorenzi H.A."/>
        </authorList>
    </citation>
    <scope>NUCLEOTIDE SEQUENCE [LARGE SCALE GENOMIC DNA]</scope>
    <source>
        <strain evidence="8 9">Bb-Ger1</strain>
    </source>
</reference>
<dbReference type="PROSITE" id="PS51675">
    <property type="entry name" value="SAM_MT_TRM10"/>
    <property type="match status" value="1"/>
</dbReference>
<dbReference type="VEuPathDB" id="ToxoDB:BESB_075470"/>
<dbReference type="GO" id="GO:0005634">
    <property type="term" value="C:nucleus"/>
    <property type="evidence" value="ECO:0007669"/>
    <property type="project" value="TreeGrafter"/>
</dbReference>
<keyword evidence="2 8" id="KW-0489">Methyltransferase</keyword>
<evidence type="ECO:0000259" key="7">
    <source>
        <dbReference type="PROSITE" id="PS51675"/>
    </source>
</evidence>
<feature type="compositionally biased region" description="Basic and acidic residues" evidence="6">
    <location>
        <begin position="181"/>
        <end position="203"/>
    </location>
</feature>
<feature type="compositionally biased region" description="Low complexity" evidence="6">
    <location>
        <begin position="34"/>
        <end position="92"/>
    </location>
</feature>
<comment type="catalytic activity">
    <reaction evidence="5">
        <text>guanosine(9) in tRNA + S-adenosyl-L-methionine = N(1)-methylguanosine(9) in tRNA + S-adenosyl-L-homocysteine + H(+)</text>
        <dbReference type="Rhea" id="RHEA:43156"/>
        <dbReference type="Rhea" id="RHEA-COMP:10367"/>
        <dbReference type="Rhea" id="RHEA-COMP:10368"/>
        <dbReference type="ChEBI" id="CHEBI:15378"/>
        <dbReference type="ChEBI" id="CHEBI:57856"/>
        <dbReference type="ChEBI" id="CHEBI:59789"/>
        <dbReference type="ChEBI" id="CHEBI:73542"/>
        <dbReference type="ChEBI" id="CHEBI:74269"/>
        <dbReference type="EC" id="2.1.1.221"/>
    </reaction>
</comment>
<dbReference type="InterPro" id="IPR007356">
    <property type="entry name" value="tRNA_m1G_MeTrfase_euk"/>
</dbReference>
<evidence type="ECO:0000256" key="2">
    <source>
        <dbReference type="ARBA" id="ARBA00022603"/>
    </source>
</evidence>
<dbReference type="KEGG" id="bbes:BESB_075470"/>
<dbReference type="PANTHER" id="PTHR13563:SF13">
    <property type="entry name" value="TRNA METHYLTRANSFERASE 10 HOMOLOG A"/>
    <property type="match status" value="1"/>
</dbReference>
<feature type="region of interest" description="Disordered" evidence="6">
    <location>
        <begin position="462"/>
        <end position="503"/>
    </location>
</feature>
<dbReference type="RefSeq" id="XP_029218404.1">
    <property type="nucleotide sequence ID" value="XM_029365920.1"/>
</dbReference>
<name>A0A2A9M8U4_BESBE</name>
<proteinExistence type="predicted"/>
<dbReference type="Proteomes" id="UP000224006">
    <property type="component" value="Unassembled WGS sequence"/>
</dbReference>
<dbReference type="GO" id="GO:0052905">
    <property type="term" value="F:tRNA (guanosine(9)-N1)-methyltransferase activity"/>
    <property type="evidence" value="ECO:0007669"/>
    <property type="project" value="UniProtKB-EC"/>
</dbReference>
<evidence type="ECO:0000256" key="6">
    <source>
        <dbReference type="SAM" id="MobiDB-lite"/>
    </source>
</evidence>
<dbReference type="GeneID" id="40312473"/>
<dbReference type="InterPro" id="IPR038459">
    <property type="entry name" value="MT_TRM10-typ_sf"/>
</dbReference>
<evidence type="ECO:0000313" key="8">
    <source>
        <dbReference type="EMBL" id="PFH34395.1"/>
    </source>
</evidence>
<dbReference type="InterPro" id="IPR028564">
    <property type="entry name" value="MT_TRM10-typ"/>
</dbReference>
<dbReference type="OrthoDB" id="278300at2759"/>
<dbReference type="AlphaFoldDB" id="A0A2A9M8U4"/>
<feature type="compositionally biased region" description="Basic and acidic residues" evidence="6">
    <location>
        <begin position="134"/>
        <end position="147"/>
    </location>
</feature>
<feature type="compositionally biased region" description="Basic and acidic residues" evidence="6">
    <location>
        <begin position="104"/>
        <end position="116"/>
    </location>
</feature>
<evidence type="ECO:0000256" key="4">
    <source>
        <dbReference type="ARBA" id="ARBA00022691"/>
    </source>
</evidence>
<dbReference type="CDD" id="cd18089">
    <property type="entry name" value="SPOUT_Trm10-like"/>
    <property type="match status" value="1"/>
</dbReference>
<feature type="region of interest" description="Disordered" evidence="6">
    <location>
        <begin position="402"/>
        <end position="433"/>
    </location>
</feature>
<feature type="domain" description="SAM-dependent MTase TRM10-type" evidence="7">
    <location>
        <begin position="206"/>
        <end position="402"/>
    </location>
</feature>
<feature type="compositionally biased region" description="Basic and acidic residues" evidence="6">
    <location>
        <begin position="412"/>
        <end position="433"/>
    </location>
</feature>
<accession>A0A2A9M8U4</accession>
<feature type="region of interest" description="Disordered" evidence="6">
    <location>
        <begin position="27"/>
        <end position="203"/>
    </location>
</feature>
<dbReference type="STRING" id="94643.A0A2A9M8U4"/>
<gene>
    <name evidence="8" type="ORF">BESB_075470</name>
</gene>
<dbReference type="Gene3D" id="3.40.1280.30">
    <property type="match status" value="1"/>
</dbReference>
<evidence type="ECO:0000256" key="3">
    <source>
        <dbReference type="ARBA" id="ARBA00022679"/>
    </source>
</evidence>
<dbReference type="EMBL" id="NWUJ01000007">
    <property type="protein sequence ID" value="PFH34395.1"/>
    <property type="molecule type" value="Genomic_DNA"/>
</dbReference>
<keyword evidence="4" id="KW-0949">S-adenosyl-L-methionine</keyword>
<dbReference type="EC" id="2.1.1.221" evidence="1"/>
<evidence type="ECO:0000256" key="1">
    <source>
        <dbReference type="ARBA" id="ARBA00012797"/>
    </source>
</evidence>
<dbReference type="PANTHER" id="PTHR13563">
    <property type="entry name" value="TRNA (GUANINE-9-) METHYLTRANSFERASE"/>
    <property type="match status" value="1"/>
</dbReference>
<organism evidence="8 9">
    <name type="scientific">Besnoitia besnoiti</name>
    <name type="common">Apicomplexan protozoan</name>
    <dbReference type="NCBI Taxonomy" id="94643"/>
    <lineage>
        <taxon>Eukaryota</taxon>
        <taxon>Sar</taxon>
        <taxon>Alveolata</taxon>
        <taxon>Apicomplexa</taxon>
        <taxon>Conoidasida</taxon>
        <taxon>Coccidia</taxon>
        <taxon>Eucoccidiorida</taxon>
        <taxon>Eimeriorina</taxon>
        <taxon>Sarcocystidae</taxon>
        <taxon>Besnoitia</taxon>
    </lineage>
</organism>
<dbReference type="GO" id="GO:0002939">
    <property type="term" value="P:tRNA N1-guanine methylation"/>
    <property type="evidence" value="ECO:0007669"/>
    <property type="project" value="TreeGrafter"/>
</dbReference>